<dbReference type="Proteomes" id="UP000010799">
    <property type="component" value="Chromosome"/>
</dbReference>
<dbReference type="eggNOG" id="COG0438">
    <property type="taxonomic scope" value="Bacteria"/>
</dbReference>
<dbReference type="SUPFAM" id="SSF53448">
    <property type="entry name" value="Nucleotide-diphospho-sugar transferases"/>
    <property type="match status" value="1"/>
</dbReference>
<keyword evidence="2" id="KW-0328">Glycosyltransferase</keyword>
<dbReference type="RefSeq" id="WP_015272805.1">
    <property type="nucleotide sequence ID" value="NC_019907.1"/>
</dbReference>
<dbReference type="Gene3D" id="3.40.50.2000">
    <property type="entry name" value="Glycogen Phosphorylase B"/>
    <property type="match status" value="2"/>
</dbReference>
<dbReference type="InterPro" id="IPR029044">
    <property type="entry name" value="Nucleotide-diphossugar_trans"/>
</dbReference>
<keyword evidence="3 5" id="KW-0808">Transferase</keyword>
<accession>L0EUN1</accession>
<evidence type="ECO:0000256" key="2">
    <source>
        <dbReference type="ARBA" id="ARBA00022676"/>
    </source>
</evidence>
<sequence length="707" mass="81774">MNTLQKSIISPDYLYDLDDKVSFLLKLRDIKKIRSTKKQIVDIIIPVYRGYYETLKCIYTVLKAPQKTAYNLIVIDDHIPEKRLRNEIYQLHARGLIEVYITKHNMGFPGACNLGMSIHPNRDVVLLNSDTEVYNDWLDHIRDAVLMSPRIGTATPLTNNAGIFSYPYNKDNDIILEISDKDLDLLARKVNRKSSIITPTGVGFCLYIRRECLDSVGLFDEKNFNKGYGEENDLCCKIEKAGWHNIFLPSVFVKHHGATSFKDSKPERINKAIKIVEKLHPDYIRKINKFIKRDPIYPYREALDVARVTKRIRNQGAILMISHNWGGGTERHTNDLAAILEEASIPVFFLRNDKTQHDSFFIWDPHVQHIPNLGCFKLSRDLEGFSKVLKKLKIFHIHIHHFISFPDNIGDFLRLVCERLKITYDVTIHDYYTVCPRINMTDKEVYCGEPDISSCQSCIDLLGSHFGKPPVWEWREKHHRVLKGARVRFVPDLDVSQRLKRYFRDLDFTVKEHPFINLYDEDTITKKTIPFLNNKKTETKNLNILIIGAIGPHKGSKILLQCAKIAARDKLPIFFSIIGHTDRDEKFLKLGNVSITGPYLKENLSHLIKRAKADFVFFSSICPETYSYTLSEALREKIYPVAFSIGAIARRLTELQWGTILPLELIKTPRLLINALMEVKCSPAPDFILETMSKQRYKDPLHSYYGF</sequence>
<dbReference type="KEGG" id="lcc:B488_03860"/>
<evidence type="ECO:0000259" key="4">
    <source>
        <dbReference type="Pfam" id="PF00535"/>
    </source>
</evidence>
<dbReference type="STRING" id="1215343.B488_03860"/>
<dbReference type="EMBL" id="CP003789">
    <property type="protein sequence ID" value="AGA64378.1"/>
    <property type="molecule type" value="Genomic_DNA"/>
</dbReference>
<dbReference type="PANTHER" id="PTHR43179:SF12">
    <property type="entry name" value="GALACTOFURANOSYLTRANSFERASE GLFT2"/>
    <property type="match status" value="1"/>
</dbReference>
<dbReference type="InterPro" id="IPR001173">
    <property type="entry name" value="Glyco_trans_2-like"/>
</dbReference>
<evidence type="ECO:0000313" key="5">
    <source>
        <dbReference type="EMBL" id="AGA64378.1"/>
    </source>
</evidence>
<evidence type="ECO:0000256" key="1">
    <source>
        <dbReference type="ARBA" id="ARBA00006739"/>
    </source>
</evidence>
<dbReference type="PATRIC" id="fig|1215343.11.peg.396"/>
<feature type="domain" description="Glycosyltransferase 2-like" evidence="4">
    <location>
        <begin position="43"/>
        <end position="211"/>
    </location>
</feature>
<evidence type="ECO:0000313" key="6">
    <source>
        <dbReference type="Proteomes" id="UP000010799"/>
    </source>
</evidence>
<dbReference type="SUPFAM" id="SSF53756">
    <property type="entry name" value="UDP-Glycosyltransferase/glycogen phosphorylase"/>
    <property type="match status" value="1"/>
</dbReference>
<proteinExistence type="inferred from homology"/>
<dbReference type="PANTHER" id="PTHR43179">
    <property type="entry name" value="RHAMNOSYLTRANSFERASE WBBL"/>
    <property type="match status" value="1"/>
</dbReference>
<dbReference type="Pfam" id="PF00535">
    <property type="entry name" value="Glycos_transf_2"/>
    <property type="match status" value="1"/>
</dbReference>
<dbReference type="AlphaFoldDB" id="L0EUN1"/>
<name>L0EUN1_LIBCB</name>
<keyword evidence="6" id="KW-1185">Reference proteome</keyword>
<dbReference type="GO" id="GO:0016757">
    <property type="term" value="F:glycosyltransferase activity"/>
    <property type="evidence" value="ECO:0007669"/>
    <property type="project" value="UniProtKB-KW"/>
</dbReference>
<gene>
    <name evidence="5" type="ordered locus">B488_03860</name>
</gene>
<dbReference type="eggNOG" id="COG1216">
    <property type="taxonomic scope" value="Bacteria"/>
</dbReference>
<evidence type="ECO:0000256" key="3">
    <source>
        <dbReference type="ARBA" id="ARBA00022679"/>
    </source>
</evidence>
<organism evidence="5 6">
    <name type="scientific">Liberibacter crescens (strain BT-1)</name>
    <dbReference type="NCBI Taxonomy" id="1215343"/>
    <lineage>
        <taxon>Bacteria</taxon>
        <taxon>Pseudomonadati</taxon>
        <taxon>Pseudomonadota</taxon>
        <taxon>Alphaproteobacteria</taxon>
        <taxon>Hyphomicrobiales</taxon>
        <taxon>Rhizobiaceae</taxon>
        <taxon>Liberibacter</taxon>
    </lineage>
</organism>
<dbReference type="HOGENOM" id="CLU_023390_0_0_5"/>
<dbReference type="Gene3D" id="3.90.550.10">
    <property type="entry name" value="Spore Coat Polysaccharide Biosynthesis Protein SpsA, Chain A"/>
    <property type="match status" value="1"/>
</dbReference>
<reference evidence="5 6" key="1">
    <citation type="journal article" date="2012" name="Stand. Genomic Sci.">
        <title>Complete genome sequence of Liberibacter crescens BT-1.</title>
        <authorList>
            <person name="Leonard M.T."/>
            <person name="Fagen J.R."/>
            <person name="Davis-Richardson A.G."/>
            <person name="Davis M.J."/>
            <person name="Triplett E.W."/>
        </authorList>
    </citation>
    <scope>NUCLEOTIDE SEQUENCE [LARGE SCALE GENOMIC DNA]</scope>
    <source>
        <strain evidence="5 6">BT-1</strain>
    </source>
</reference>
<comment type="similarity">
    <text evidence="1">Belongs to the glycosyltransferase 2 family.</text>
</comment>
<protein>
    <submittedName>
        <fullName evidence="5">Putative glycosyl transferase</fullName>
    </submittedName>
</protein>